<keyword evidence="3" id="KW-0336">GPI-anchor</keyword>
<sequence length="177" mass="18063">MSWCVANAAVGDAWLKTALDYACGHGADCSAIQPDGSCFQPNTMVAHASYAFNSYYQANGRASGTCDFSGAGTVVNQQPDNTCGATGATWCVANSAVSDARLQAALDYACSNGADCSAIQSGGACFDPNTKVAHASYAFNSYYQLKGRAAGTCDFSGAGTIVNQAPKFGNCVLPSNG</sequence>
<reference evidence="9" key="1">
    <citation type="journal article" date="2018" name="DNA Res.">
        <title>Multiple hybrid de novo genome assembly of finger millet, an orphan allotetraploid crop.</title>
        <authorList>
            <person name="Hatakeyama M."/>
            <person name="Aluri S."/>
            <person name="Balachadran M.T."/>
            <person name="Sivarajan S.R."/>
            <person name="Patrignani A."/>
            <person name="Gruter S."/>
            <person name="Poveda L."/>
            <person name="Shimizu-Inatsugi R."/>
            <person name="Baeten J."/>
            <person name="Francoijs K.J."/>
            <person name="Nataraja K.N."/>
            <person name="Reddy Y.A.N."/>
            <person name="Phadnis S."/>
            <person name="Ravikumar R.L."/>
            <person name="Schlapbach R."/>
            <person name="Sreeman S.M."/>
            <person name="Shimizu K.K."/>
        </authorList>
    </citation>
    <scope>NUCLEOTIDE SEQUENCE</scope>
</reference>
<keyword evidence="6" id="KW-1015">Disulfide bond</keyword>
<dbReference type="EMBL" id="BQKI01000018">
    <property type="protein sequence ID" value="GJN11499.1"/>
    <property type="molecule type" value="Genomic_DNA"/>
</dbReference>
<evidence type="ECO:0000313" key="9">
    <source>
        <dbReference type="EMBL" id="GJN11499.1"/>
    </source>
</evidence>
<protein>
    <recommendedName>
        <fullName evidence="8">X8 domain-containing protein</fullName>
    </recommendedName>
</protein>
<organism evidence="9 10">
    <name type="scientific">Eleusine coracana subsp. coracana</name>
    <dbReference type="NCBI Taxonomy" id="191504"/>
    <lineage>
        <taxon>Eukaryota</taxon>
        <taxon>Viridiplantae</taxon>
        <taxon>Streptophyta</taxon>
        <taxon>Embryophyta</taxon>
        <taxon>Tracheophyta</taxon>
        <taxon>Spermatophyta</taxon>
        <taxon>Magnoliopsida</taxon>
        <taxon>Liliopsida</taxon>
        <taxon>Poales</taxon>
        <taxon>Poaceae</taxon>
        <taxon>PACMAD clade</taxon>
        <taxon>Chloridoideae</taxon>
        <taxon>Cynodonteae</taxon>
        <taxon>Eleusininae</taxon>
        <taxon>Eleusine</taxon>
    </lineage>
</organism>
<dbReference type="Proteomes" id="UP001054889">
    <property type="component" value="Unassembled WGS sequence"/>
</dbReference>
<keyword evidence="2" id="KW-1003">Cell membrane</keyword>
<dbReference type="GO" id="GO:0009506">
    <property type="term" value="C:plasmodesma"/>
    <property type="evidence" value="ECO:0007669"/>
    <property type="project" value="UniProtKB-ARBA"/>
</dbReference>
<comment type="subcellular location">
    <subcellularLocation>
        <location evidence="1">Cell membrane</location>
        <topology evidence="1">Lipid-anchor</topology>
        <topology evidence="1">GPI-anchor</topology>
    </subcellularLocation>
</comment>
<evidence type="ECO:0000256" key="7">
    <source>
        <dbReference type="ARBA" id="ARBA00023180"/>
    </source>
</evidence>
<dbReference type="Pfam" id="PF07983">
    <property type="entry name" value="X8"/>
    <property type="match status" value="2"/>
</dbReference>
<accession>A0AAV5DLI0</accession>
<keyword evidence="7" id="KW-0325">Glycoprotein</keyword>
<feature type="domain" description="X8" evidence="8">
    <location>
        <begin position="89"/>
        <end position="173"/>
    </location>
</feature>
<gene>
    <name evidence="9" type="primary">ga29697</name>
    <name evidence="9" type="ORF">PR202_ga29697</name>
</gene>
<dbReference type="PANTHER" id="PTHR31044:SF52">
    <property type="entry name" value="OS01G0631500 PROTEIN"/>
    <property type="match status" value="1"/>
</dbReference>
<keyword evidence="10" id="KW-1185">Reference proteome</keyword>
<evidence type="ECO:0000256" key="3">
    <source>
        <dbReference type="ARBA" id="ARBA00022622"/>
    </source>
</evidence>
<dbReference type="FunFam" id="1.20.58.1040:FF:000001">
    <property type="entry name" value="Glucan endo-1,3-beta-glucosidase 4"/>
    <property type="match status" value="1"/>
</dbReference>
<dbReference type="SMART" id="SM00768">
    <property type="entry name" value="X8"/>
    <property type="match status" value="2"/>
</dbReference>
<evidence type="ECO:0000313" key="10">
    <source>
        <dbReference type="Proteomes" id="UP001054889"/>
    </source>
</evidence>
<reference evidence="9" key="2">
    <citation type="submission" date="2021-12" db="EMBL/GenBank/DDBJ databases">
        <title>Resequencing data analysis of finger millet.</title>
        <authorList>
            <person name="Hatakeyama M."/>
            <person name="Aluri S."/>
            <person name="Balachadran M.T."/>
            <person name="Sivarajan S.R."/>
            <person name="Poveda L."/>
            <person name="Shimizu-Inatsugi R."/>
            <person name="Schlapbach R."/>
            <person name="Sreeman S.M."/>
            <person name="Shimizu K.K."/>
        </authorList>
    </citation>
    <scope>NUCLEOTIDE SEQUENCE</scope>
</reference>
<dbReference type="AlphaFoldDB" id="A0AAV5DLI0"/>
<feature type="domain" description="X8" evidence="8">
    <location>
        <begin position="2"/>
        <end position="85"/>
    </location>
</feature>
<dbReference type="FunFam" id="1.20.58.1040:FF:000004">
    <property type="entry name" value="O-Glycosyl hydrolase family 17 protein"/>
    <property type="match status" value="1"/>
</dbReference>
<evidence type="ECO:0000256" key="2">
    <source>
        <dbReference type="ARBA" id="ARBA00022475"/>
    </source>
</evidence>
<dbReference type="InterPro" id="IPR044788">
    <property type="entry name" value="X8_dom_prot"/>
</dbReference>
<dbReference type="PANTHER" id="PTHR31044">
    <property type="entry name" value="BETA-1,3 GLUCANASE"/>
    <property type="match status" value="1"/>
</dbReference>
<dbReference type="Gene3D" id="1.20.58.1040">
    <property type="match status" value="2"/>
</dbReference>
<name>A0AAV5DLI0_ELECO</name>
<dbReference type="InterPro" id="IPR012946">
    <property type="entry name" value="X8"/>
</dbReference>
<evidence type="ECO:0000256" key="6">
    <source>
        <dbReference type="ARBA" id="ARBA00023157"/>
    </source>
</evidence>
<dbReference type="GO" id="GO:0005886">
    <property type="term" value="C:plasma membrane"/>
    <property type="evidence" value="ECO:0007669"/>
    <property type="project" value="UniProtKB-SubCell"/>
</dbReference>
<evidence type="ECO:0000256" key="5">
    <source>
        <dbReference type="ARBA" id="ARBA00023136"/>
    </source>
</evidence>
<dbReference type="GO" id="GO:0098552">
    <property type="term" value="C:side of membrane"/>
    <property type="evidence" value="ECO:0007669"/>
    <property type="project" value="UniProtKB-KW"/>
</dbReference>
<keyword evidence="5" id="KW-0472">Membrane</keyword>
<evidence type="ECO:0000256" key="1">
    <source>
        <dbReference type="ARBA" id="ARBA00004609"/>
    </source>
</evidence>
<evidence type="ECO:0000256" key="4">
    <source>
        <dbReference type="ARBA" id="ARBA00022729"/>
    </source>
</evidence>
<keyword evidence="3" id="KW-0449">Lipoprotein</keyword>
<proteinExistence type="predicted"/>
<comment type="caution">
    <text evidence="9">The sequence shown here is derived from an EMBL/GenBank/DDBJ whole genome shotgun (WGS) entry which is preliminary data.</text>
</comment>
<evidence type="ECO:0000259" key="8">
    <source>
        <dbReference type="SMART" id="SM00768"/>
    </source>
</evidence>
<keyword evidence="4" id="KW-0732">Signal</keyword>